<evidence type="ECO:0000313" key="2">
    <source>
        <dbReference type="Proteomes" id="UP000276133"/>
    </source>
</evidence>
<dbReference type="AlphaFoldDB" id="A0A3M7RVJ9"/>
<name>A0A3M7RVJ9_BRAPC</name>
<protein>
    <submittedName>
        <fullName evidence="1">Uncharacterized protein</fullName>
    </submittedName>
</protein>
<organism evidence="1 2">
    <name type="scientific">Brachionus plicatilis</name>
    <name type="common">Marine rotifer</name>
    <name type="synonym">Brachionus muelleri</name>
    <dbReference type="NCBI Taxonomy" id="10195"/>
    <lineage>
        <taxon>Eukaryota</taxon>
        <taxon>Metazoa</taxon>
        <taxon>Spiralia</taxon>
        <taxon>Gnathifera</taxon>
        <taxon>Rotifera</taxon>
        <taxon>Eurotatoria</taxon>
        <taxon>Monogononta</taxon>
        <taxon>Pseudotrocha</taxon>
        <taxon>Ploima</taxon>
        <taxon>Brachionidae</taxon>
        <taxon>Brachionus</taxon>
    </lineage>
</organism>
<dbReference type="EMBL" id="REGN01002523">
    <property type="protein sequence ID" value="RNA27601.1"/>
    <property type="molecule type" value="Genomic_DNA"/>
</dbReference>
<reference evidence="1 2" key="1">
    <citation type="journal article" date="2018" name="Sci. Rep.">
        <title>Genomic signatures of local adaptation to the degree of environmental predictability in rotifers.</title>
        <authorList>
            <person name="Franch-Gras L."/>
            <person name="Hahn C."/>
            <person name="Garcia-Roger E.M."/>
            <person name="Carmona M.J."/>
            <person name="Serra M."/>
            <person name="Gomez A."/>
        </authorList>
    </citation>
    <scope>NUCLEOTIDE SEQUENCE [LARGE SCALE GENOMIC DNA]</scope>
    <source>
        <strain evidence="1">HYR1</strain>
    </source>
</reference>
<gene>
    <name evidence="1" type="ORF">BpHYR1_023859</name>
</gene>
<dbReference type="Proteomes" id="UP000276133">
    <property type="component" value="Unassembled WGS sequence"/>
</dbReference>
<sequence>MRNNLLIAALKLNKWIYIHYFPSPHNSIFKIILLPHFRDSISVPHFRILGYHFQFRFGFRSLGSVKLSISWNFFCSKCPI</sequence>
<keyword evidence="2" id="KW-1185">Reference proteome</keyword>
<comment type="caution">
    <text evidence="1">The sequence shown here is derived from an EMBL/GenBank/DDBJ whole genome shotgun (WGS) entry which is preliminary data.</text>
</comment>
<evidence type="ECO:0000313" key="1">
    <source>
        <dbReference type="EMBL" id="RNA27601.1"/>
    </source>
</evidence>
<proteinExistence type="predicted"/>
<accession>A0A3M7RVJ9</accession>